<name>A0A964T5H0_9HYPH</name>
<dbReference type="GO" id="GO:0005506">
    <property type="term" value="F:iron ion binding"/>
    <property type="evidence" value="ECO:0007669"/>
    <property type="project" value="InterPro"/>
</dbReference>
<feature type="binding site" description="covalent" evidence="8">
    <location>
        <position position="137"/>
    </location>
    <ligand>
        <name>heme c</name>
        <dbReference type="ChEBI" id="CHEBI:61717"/>
        <label>2</label>
    </ligand>
</feature>
<protein>
    <submittedName>
        <fullName evidence="12">Cytochrome C</fullName>
    </submittedName>
</protein>
<keyword evidence="5" id="KW-0574">Periplasm</keyword>
<keyword evidence="7 9" id="KW-0408">Iron</keyword>
<evidence type="ECO:0000256" key="10">
    <source>
        <dbReference type="SAM" id="SignalP"/>
    </source>
</evidence>
<keyword evidence="4 9" id="KW-0479">Metal-binding</keyword>
<dbReference type="AlphaFoldDB" id="A0A964T5H0"/>
<dbReference type="GO" id="GO:0020037">
    <property type="term" value="F:heme binding"/>
    <property type="evidence" value="ECO:0007669"/>
    <property type="project" value="InterPro"/>
</dbReference>
<dbReference type="PIRSF" id="PIRSF000005">
    <property type="entry name" value="Cytochrome_c4"/>
    <property type="match status" value="1"/>
</dbReference>
<evidence type="ECO:0000256" key="8">
    <source>
        <dbReference type="PIRSR" id="PIRSR000005-1"/>
    </source>
</evidence>
<dbReference type="Gene3D" id="1.10.760.10">
    <property type="entry name" value="Cytochrome c-like domain"/>
    <property type="match status" value="2"/>
</dbReference>
<dbReference type="GO" id="GO:0042597">
    <property type="term" value="C:periplasmic space"/>
    <property type="evidence" value="ECO:0007669"/>
    <property type="project" value="UniProtKB-SubCell"/>
</dbReference>
<dbReference type="InterPro" id="IPR009056">
    <property type="entry name" value="Cyt_c-like_dom"/>
</dbReference>
<proteinExistence type="predicted"/>
<dbReference type="SUPFAM" id="SSF46626">
    <property type="entry name" value="Cytochrome c"/>
    <property type="match status" value="2"/>
</dbReference>
<dbReference type="EMBL" id="SPKJ01000052">
    <property type="protein sequence ID" value="MYZ48886.1"/>
    <property type="molecule type" value="Genomic_DNA"/>
</dbReference>
<evidence type="ECO:0000256" key="2">
    <source>
        <dbReference type="ARBA" id="ARBA00022448"/>
    </source>
</evidence>
<evidence type="ECO:0000259" key="11">
    <source>
        <dbReference type="PROSITE" id="PS51007"/>
    </source>
</evidence>
<evidence type="ECO:0000256" key="9">
    <source>
        <dbReference type="PIRSR" id="PIRSR000005-2"/>
    </source>
</evidence>
<dbReference type="Proteomes" id="UP000773614">
    <property type="component" value="Unassembled WGS sequence"/>
</dbReference>
<feature type="binding site" description="axial binding residue" evidence="9">
    <location>
        <position position="47"/>
    </location>
    <ligand>
        <name>heme c</name>
        <dbReference type="ChEBI" id="CHEBI:61717"/>
        <label>1</label>
    </ligand>
    <ligandPart>
        <name>Fe</name>
        <dbReference type="ChEBI" id="CHEBI:18248"/>
    </ligandPart>
</feature>
<feature type="binding site" description="axial binding residue" evidence="9">
    <location>
        <position position="86"/>
    </location>
    <ligand>
        <name>heme c</name>
        <dbReference type="ChEBI" id="CHEBI:61717"/>
        <label>1</label>
    </ligand>
    <ligandPart>
        <name>Fe</name>
        <dbReference type="ChEBI" id="CHEBI:18248"/>
    </ligandPart>
</feature>
<feature type="signal peptide" evidence="10">
    <location>
        <begin position="1"/>
        <end position="27"/>
    </location>
</feature>
<evidence type="ECO:0000313" key="12">
    <source>
        <dbReference type="EMBL" id="MYZ48886.1"/>
    </source>
</evidence>
<keyword evidence="2" id="KW-0813">Transport</keyword>
<dbReference type="PANTHER" id="PTHR33751">
    <property type="entry name" value="CBB3-TYPE CYTOCHROME C OXIDASE SUBUNIT FIXP"/>
    <property type="match status" value="1"/>
</dbReference>
<dbReference type="PANTHER" id="PTHR33751:SF9">
    <property type="entry name" value="CYTOCHROME C4"/>
    <property type="match status" value="1"/>
</dbReference>
<dbReference type="InterPro" id="IPR050597">
    <property type="entry name" value="Cytochrome_c_Oxidase_Subunit"/>
</dbReference>
<feature type="binding site" description="axial binding residue" evidence="9">
    <location>
        <position position="138"/>
    </location>
    <ligand>
        <name>heme c</name>
        <dbReference type="ChEBI" id="CHEBI:61717"/>
        <label>2</label>
    </ligand>
    <ligandPart>
        <name>Fe</name>
        <dbReference type="ChEBI" id="CHEBI:18248"/>
    </ligandPart>
</feature>
<feature type="binding site" description="covalent" evidence="8">
    <location>
        <position position="43"/>
    </location>
    <ligand>
        <name>heme c</name>
        <dbReference type="ChEBI" id="CHEBI:61717"/>
        <label>1</label>
    </ligand>
</feature>
<evidence type="ECO:0000313" key="13">
    <source>
        <dbReference type="Proteomes" id="UP000773614"/>
    </source>
</evidence>
<keyword evidence="6" id="KW-0249">Electron transport</keyword>
<evidence type="ECO:0000256" key="3">
    <source>
        <dbReference type="ARBA" id="ARBA00022617"/>
    </source>
</evidence>
<reference evidence="12" key="1">
    <citation type="submission" date="2019-03" db="EMBL/GenBank/DDBJ databases">
        <title>Afifella sp. nov., isolated from activated sludge.</title>
        <authorList>
            <person name="Li Q."/>
            <person name="Liu Y."/>
        </authorList>
    </citation>
    <scope>NUCLEOTIDE SEQUENCE</scope>
    <source>
        <strain evidence="12">L72</strain>
    </source>
</reference>
<dbReference type="OrthoDB" id="9808603at2"/>
<dbReference type="InterPro" id="IPR024167">
    <property type="entry name" value="Cytochrome_c4-like"/>
</dbReference>
<sequence length="199" mass="21592">MRKRAGLPKAAAAAAILSALPLSGAVAQDRQPPPEIAEKLALCVTCHGENGVPVVDKAPVLFGQEMFYLLVQLRDYRAGRRANETMSPIAKELSDAEMKGLATYFSEQKWPRIEATAEVGDAAKAERLAVEGQCSQCHLSGFVGNSRVPRVSNQKPDYLGQTMSDFRDDRRKNAPAMAAIVKGWSDDDIAAMARYLATL</sequence>
<comment type="PTM">
    <text evidence="8">Binds 2 heme c groups covalently per subunit.</text>
</comment>
<dbReference type="GO" id="GO:0009055">
    <property type="term" value="F:electron transfer activity"/>
    <property type="evidence" value="ECO:0007669"/>
    <property type="project" value="InterPro"/>
</dbReference>
<evidence type="ECO:0000256" key="4">
    <source>
        <dbReference type="ARBA" id="ARBA00022723"/>
    </source>
</evidence>
<dbReference type="Pfam" id="PF13442">
    <property type="entry name" value="Cytochrome_CBB3"/>
    <property type="match status" value="1"/>
</dbReference>
<feature type="binding site" description="covalent" evidence="8">
    <location>
        <position position="46"/>
    </location>
    <ligand>
        <name>heme c</name>
        <dbReference type="ChEBI" id="CHEBI:61717"/>
        <label>1</label>
    </ligand>
</feature>
<gene>
    <name evidence="12" type="ORF">E4O86_14315</name>
</gene>
<keyword evidence="10" id="KW-0732">Signal</keyword>
<evidence type="ECO:0000256" key="7">
    <source>
        <dbReference type="ARBA" id="ARBA00023004"/>
    </source>
</evidence>
<feature type="binding site" description="axial binding residue" evidence="9">
    <location>
        <position position="177"/>
    </location>
    <ligand>
        <name>heme c</name>
        <dbReference type="ChEBI" id="CHEBI:61717"/>
        <label>2</label>
    </ligand>
    <ligandPart>
        <name>Fe</name>
        <dbReference type="ChEBI" id="CHEBI:18248"/>
    </ligandPart>
</feature>
<accession>A0A964T5H0</accession>
<organism evidence="12 13">
    <name type="scientific">Propylenella binzhouense</name>
    <dbReference type="NCBI Taxonomy" id="2555902"/>
    <lineage>
        <taxon>Bacteria</taxon>
        <taxon>Pseudomonadati</taxon>
        <taxon>Pseudomonadota</taxon>
        <taxon>Alphaproteobacteria</taxon>
        <taxon>Hyphomicrobiales</taxon>
        <taxon>Propylenellaceae</taxon>
        <taxon>Propylenella</taxon>
    </lineage>
</organism>
<evidence type="ECO:0000256" key="5">
    <source>
        <dbReference type="ARBA" id="ARBA00022764"/>
    </source>
</evidence>
<dbReference type="PROSITE" id="PS51007">
    <property type="entry name" value="CYTC"/>
    <property type="match status" value="2"/>
</dbReference>
<evidence type="ECO:0000256" key="1">
    <source>
        <dbReference type="ARBA" id="ARBA00004418"/>
    </source>
</evidence>
<feature type="chain" id="PRO_5037338647" evidence="10">
    <location>
        <begin position="28"/>
        <end position="199"/>
    </location>
</feature>
<keyword evidence="3 8" id="KW-0349">Heme</keyword>
<comment type="caution">
    <text evidence="12">The sequence shown here is derived from an EMBL/GenBank/DDBJ whole genome shotgun (WGS) entry which is preliminary data.</text>
</comment>
<keyword evidence="13" id="KW-1185">Reference proteome</keyword>
<feature type="domain" description="Cytochrome c" evidence="11">
    <location>
        <begin position="120"/>
        <end position="199"/>
    </location>
</feature>
<comment type="subcellular location">
    <subcellularLocation>
        <location evidence="1">Periplasm</location>
    </subcellularLocation>
</comment>
<dbReference type="RefSeq" id="WP_161141233.1">
    <property type="nucleotide sequence ID" value="NZ_SPKJ01000052.1"/>
</dbReference>
<feature type="binding site" description="covalent" evidence="8">
    <location>
        <position position="134"/>
    </location>
    <ligand>
        <name>heme c</name>
        <dbReference type="ChEBI" id="CHEBI:61717"/>
        <label>2</label>
    </ligand>
</feature>
<dbReference type="InterPro" id="IPR036909">
    <property type="entry name" value="Cyt_c-like_dom_sf"/>
</dbReference>
<feature type="domain" description="Cytochrome c" evidence="11">
    <location>
        <begin position="28"/>
        <end position="109"/>
    </location>
</feature>
<evidence type="ECO:0000256" key="6">
    <source>
        <dbReference type="ARBA" id="ARBA00022982"/>
    </source>
</evidence>